<organism evidence="1 2">
    <name type="scientific">Streptomyces roseochromogenus subsp. oscitans DS 12.976</name>
    <dbReference type="NCBI Taxonomy" id="1352936"/>
    <lineage>
        <taxon>Bacteria</taxon>
        <taxon>Bacillati</taxon>
        <taxon>Actinomycetota</taxon>
        <taxon>Actinomycetes</taxon>
        <taxon>Kitasatosporales</taxon>
        <taxon>Streptomycetaceae</taxon>
        <taxon>Streptomyces</taxon>
    </lineage>
</organism>
<dbReference type="EMBL" id="AWQX01000265">
    <property type="protein sequence ID" value="EST24510.1"/>
    <property type="molecule type" value="Genomic_DNA"/>
</dbReference>
<gene>
    <name evidence="1" type="ORF">M878_30555</name>
</gene>
<dbReference type="Proteomes" id="UP000017984">
    <property type="component" value="Chromosome"/>
</dbReference>
<evidence type="ECO:0000313" key="1">
    <source>
        <dbReference type="EMBL" id="EST24510.1"/>
    </source>
</evidence>
<dbReference type="AlphaFoldDB" id="V6JX47"/>
<dbReference type="PATRIC" id="fig|1352936.5.peg.6366"/>
<evidence type="ECO:0000313" key="2">
    <source>
        <dbReference type="Proteomes" id="UP000017984"/>
    </source>
</evidence>
<dbReference type="STRING" id="1352936.M878_30555"/>
<accession>V6JX47</accession>
<proteinExistence type="predicted"/>
<name>V6JX47_STRRC</name>
<reference evidence="1 2" key="1">
    <citation type="journal article" date="2014" name="Genome Announc.">
        <title>Draft Genome Sequence of Streptomyces roseochromogenes subsp. oscitans DS 12.976, Producer of the Aminocoumarin Antibiotic Clorobiocin.</title>
        <authorList>
            <person name="Ruckert C."/>
            <person name="Kalinowski J."/>
            <person name="Heide L."/>
            <person name="Apel A.K."/>
        </authorList>
    </citation>
    <scope>NUCLEOTIDE SEQUENCE [LARGE SCALE GENOMIC DNA]</scope>
    <source>
        <strain evidence="1 2">DS 12.976</strain>
    </source>
</reference>
<dbReference type="HOGENOM" id="CLU_2958985_0_0_11"/>
<protein>
    <submittedName>
        <fullName evidence="1">Uncharacterized protein</fullName>
    </submittedName>
</protein>
<sequence length="59" mass="6660">MICARCAHAADQQLGRDEHCDAQPSPGTPCDCQHRTERYQQTAIVITRGGRRRLELIQP</sequence>
<comment type="caution">
    <text evidence="1">The sequence shown here is derived from an EMBL/GenBank/DDBJ whole genome shotgun (WGS) entry which is preliminary data.</text>
</comment>
<keyword evidence="2" id="KW-1185">Reference proteome</keyword>